<organism evidence="5 6">
    <name type="scientific">Aquilegia coerulea</name>
    <name type="common">Rocky mountain columbine</name>
    <dbReference type="NCBI Taxonomy" id="218851"/>
    <lineage>
        <taxon>Eukaryota</taxon>
        <taxon>Viridiplantae</taxon>
        <taxon>Streptophyta</taxon>
        <taxon>Embryophyta</taxon>
        <taxon>Tracheophyta</taxon>
        <taxon>Spermatophyta</taxon>
        <taxon>Magnoliopsida</taxon>
        <taxon>Ranunculales</taxon>
        <taxon>Ranunculaceae</taxon>
        <taxon>Thalictroideae</taxon>
        <taxon>Aquilegia</taxon>
    </lineage>
</organism>
<keyword evidence="3 4" id="KW-0472">Membrane</keyword>
<dbReference type="Proteomes" id="UP000230069">
    <property type="component" value="Unassembled WGS sequence"/>
</dbReference>
<proteinExistence type="predicted"/>
<keyword evidence="6" id="KW-1185">Reference proteome</keyword>
<dbReference type="AlphaFoldDB" id="A0A2G5C0T0"/>
<sequence length="83" mass="9693">MAETTEVKAIHEAEKKKNQSLPFYQLFTFADKYDWFIMSIGSIGAIIHALLCQFSFFYLVKWLMDLDKITCGTNCFLLLELMK</sequence>
<dbReference type="EMBL" id="KZ305161">
    <property type="protein sequence ID" value="PIA24886.1"/>
    <property type="molecule type" value="Genomic_DNA"/>
</dbReference>
<evidence type="ECO:0000256" key="4">
    <source>
        <dbReference type="SAM" id="Phobius"/>
    </source>
</evidence>
<protein>
    <recommendedName>
        <fullName evidence="7">ABC transmembrane type-1 domain-containing protein</fullName>
    </recommendedName>
</protein>
<evidence type="ECO:0000313" key="6">
    <source>
        <dbReference type="Proteomes" id="UP000230069"/>
    </source>
</evidence>
<reference evidence="5 6" key="1">
    <citation type="submission" date="2017-09" db="EMBL/GenBank/DDBJ databases">
        <title>WGS assembly of Aquilegia coerulea Goldsmith.</title>
        <authorList>
            <person name="Hodges S."/>
            <person name="Kramer E."/>
            <person name="Nordborg M."/>
            <person name="Tomkins J."/>
            <person name="Borevitz J."/>
            <person name="Derieg N."/>
            <person name="Yan J."/>
            <person name="Mihaltcheva S."/>
            <person name="Hayes R.D."/>
            <person name="Rokhsar D."/>
        </authorList>
    </citation>
    <scope>NUCLEOTIDE SEQUENCE [LARGE SCALE GENOMIC DNA]</scope>
    <source>
        <strain evidence="6">cv. Goldsmith</strain>
    </source>
</reference>
<feature type="transmembrane region" description="Helical" evidence="4">
    <location>
        <begin position="35"/>
        <end position="60"/>
    </location>
</feature>
<dbReference type="OrthoDB" id="6500128at2759"/>
<dbReference type="InParanoid" id="A0A2G5C0T0"/>
<keyword evidence="2 4" id="KW-1133">Transmembrane helix</keyword>
<name>A0A2G5C0T0_AQUCA</name>
<evidence type="ECO:0000313" key="5">
    <source>
        <dbReference type="EMBL" id="PIA24886.1"/>
    </source>
</evidence>
<accession>A0A2G5C0T0</accession>
<gene>
    <name evidence="5" type="ORF">AQUCO_15600001v1</name>
</gene>
<dbReference type="InterPro" id="IPR036640">
    <property type="entry name" value="ABC1_TM_sf"/>
</dbReference>
<keyword evidence="1 4" id="KW-0812">Transmembrane</keyword>
<dbReference type="STRING" id="218851.A0A2G5C0T0"/>
<evidence type="ECO:0000256" key="2">
    <source>
        <dbReference type="ARBA" id="ARBA00022989"/>
    </source>
</evidence>
<dbReference type="GO" id="GO:0016020">
    <property type="term" value="C:membrane"/>
    <property type="evidence" value="ECO:0007669"/>
    <property type="project" value="InterPro"/>
</dbReference>
<evidence type="ECO:0000256" key="3">
    <source>
        <dbReference type="ARBA" id="ARBA00023136"/>
    </source>
</evidence>
<dbReference type="Gene3D" id="1.20.1560.10">
    <property type="entry name" value="ABC transporter type 1, transmembrane domain"/>
    <property type="match status" value="1"/>
</dbReference>
<dbReference type="GO" id="GO:0005524">
    <property type="term" value="F:ATP binding"/>
    <property type="evidence" value="ECO:0007669"/>
    <property type="project" value="InterPro"/>
</dbReference>
<evidence type="ECO:0000256" key="1">
    <source>
        <dbReference type="ARBA" id="ARBA00022692"/>
    </source>
</evidence>
<evidence type="ECO:0008006" key="7">
    <source>
        <dbReference type="Google" id="ProtNLM"/>
    </source>
</evidence>